<dbReference type="InterPro" id="IPR027417">
    <property type="entry name" value="P-loop_NTPase"/>
</dbReference>
<dbReference type="InterPro" id="IPR031327">
    <property type="entry name" value="MCM"/>
</dbReference>
<protein>
    <recommendedName>
        <fullName evidence="3">DNA helicase</fullName>
        <ecNumber evidence="3">3.6.4.12</ecNumber>
    </recommendedName>
    <alternativeName>
        <fullName evidence="12">Minichromosome maintenance 8</fullName>
    </alternativeName>
</protein>
<dbReference type="PANTHER" id="PTHR11630:SF47">
    <property type="entry name" value="DNA HELICASE MCM8"/>
    <property type="match status" value="1"/>
</dbReference>
<keyword evidence="6" id="KW-0378">Hydrolase</keyword>
<keyword evidence="5" id="KW-0227">DNA damage</keyword>
<dbReference type="GO" id="GO:0005634">
    <property type="term" value="C:nucleus"/>
    <property type="evidence" value="ECO:0007669"/>
    <property type="project" value="UniProtKB-SubCell"/>
</dbReference>
<dbReference type="Gene3D" id="3.40.50.300">
    <property type="entry name" value="P-loop containing nucleotide triphosphate hydrolases"/>
    <property type="match status" value="1"/>
</dbReference>
<dbReference type="SMART" id="SM00350">
    <property type="entry name" value="MCM"/>
    <property type="match status" value="1"/>
</dbReference>
<dbReference type="EMBL" id="PYSW02000004">
    <property type="protein sequence ID" value="KAG2392619.1"/>
    <property type="molecule type" value="Genomic_DNA"/>
</dbReference>
<evidence type="ECO:0000256" key="4">
    <source>
        <dbReference type="ARBA" id="ARBA00022741"/>
    </source>
</evidence>
<dbReference type="PRINTS" id="PR01657">
    <property type="entry name" value="MCMFAMILY"/>
</dbReference>
<dbReference type="GO" id="GO:0017116">
    <property type="term" value="F:single-stranded DNA helicase activity"/>
    <property type="evidence" value="ECO:0007669"/>
    <property type="project" value="TreeGrafter"/>
</dbReference>
<evidence type="ECO:0000256" key="11">
    <source>
        <dbReference type="ARBA" id="ARBA00023242"/>
    </source>
</evidence>
<dbReference type="GO" id="GO:0000724">
    <property type="term" value="P:double-strand break repair via homologous recombination"/>
    <property type="evidence" value="ECO:0007669"/>
    <property type="project" value="UniProtKB-ARBA"/>
</dbReference>
<evidence type="ECO:0000256" key="15">
    <source>
        <dbReference type="SAM" id="MobiDB-lite"/>
    </source>
</evidence>
<dbReference type="CDD" id="cd17759">
    <property type="entry name" value="MCM8"/>
    <property type="match status" value="1"/>
</dbReference>
<dbReference type="SUPFAM" id="SSF50249">
    <property type="entry name" value="Nucleic acid-binding proteins"/>
    <property type="match status" value="1"/>
</dbReference>
<evidence type="ECO:0000256" key="12">
    <source>
        <dbReference type="ARBA" id="ARBA00042306"/>
    </source>
</evidence>
<keyword evidence="8 14" id="KW-0067">ATP-binding</keyword>
<dbReference type="CDD" id="cd22247">
    <property type="entry name" value="MCM8_WHD"/>
    <property type="match status" value="1"/>
</dbReference>
<evidence type="ECO:0000256" key="10">
    <source>
        <dbReference type="ARBA" id="ARBA00023204"/>
    </source>
</evidence>
<dbReference type="Gene3D" id="2.40.50.140">
    <property type="entry name" value="Nucleic acid-binding proteins"/>
    <property type="match status" value="1"/>
</dbReference>
<sequence>MIDDEDPTDFETSSVYLNRSERPPALWSVYFPNEVYIPSELDQYMKILEDHFIKFKDSYRLNTVQGISSYVMNVDMAALLSNLSLQSKNFIEDKLYNSPGFCIGAIEMAAHHVFLEGEKHSAVKINARIQNHSVFKALKKLKSNSMGKFVAVKGTVVKVSNIRPIVTQMVFNCTKCGTKQKKYFRDGKFTLPMKCKSHSCKSRAFIPDRSTAVTVDWQRIKIQEISESDDHEAGRIPRTIECDITEDLVESCSTGDEVIVCGTVKAVNTEQHAIEAFGRSSSRGNTKRMYFLYLEGNSITNTKASEKGDDSQSFSTADLEAIREMGCEPDIFRLIVHSLCPAIFGHEIVKAGLVLTLFGGVQRYTNAKDMLTVRGDPHILIVGDPGLGKSQLLTAVSHIAPRGIYVCGNTTSTSGLTVTVTRDSATGDFSLEAGALVLADRGCCCIDEFDKMSSEHQALLEAMEQQSISVAKAGIVCNLPARCSVAAAANPVGGHYNRAKTVGENLKINPALLSRFDLIFILLDKPDELRDKLLSEHVLKLHSGSTNRTGSALSTFTTKHALSQVGTQHGQQSLKEILRPKKGESFDIIPPRLLRKYIAYARQYVMPKLNDDAKKVLQEFYVQLRKSHHSSEATPITTRQLESLIRLAQARARTELRNIVTERDALDVVELIKESMFDVLTDDKGRIDLTRVSGMSKTKQQNAFIEQLTKIADSQDHGPLFEYTELIQYAQKMGLTEDHRILIDRLNNQGYLLKKGTGTYKLTTCASTTTPTKPKARSRLTSQESSSQASHYEE</sequence>
<dbReference type="Pfam" id="PF17207">
    <property type="entry name" value="MCM_OB"/>
    <property type="match status" value="1"/>
</dbReference>
<accession>A0AA88KRF6</accession>
<comment type="catalytic activity">
    <reaction evidence="13">
        <text>ATP + H2O = ADP + phosphate + H(+)</text>
        <dbReference type="Rhea" id="RHEA:13065"/>
        <dbReference type="ChEBI" id="CHEBI:15377"/>
        <dbReference type="ChEBI" id="CHEBI:15378"/>
        <dbReference type="ChEBI" id="CHEBI:30616"/>
        <dbReference type="ChEBI" id="CHEBI:43474"/>
        <dbReference type="ChEBI" id="CHEBI:456216"/>
        <dbReference type="EC" id="3.6.4.12"/>
    </reaction>
</comment>
<dbReference type="Pfam" id="PF17855">
    <property type="entry name" value="MCM_lid"/>
    <property type="match status" value="1"/>
</dbReference>
<organism evidence="17 18">
    <name type="scientific">Naegleria lovaniensis</name>
    <name type="common">Amoeba</name>
    <dbReference type="NCBI Taxonomy" id="51637"/>
    <lineage>
        <taxon>Eukaryota</taxon>
        <taxon>Discoba</taxon>
        <taxon>Heterolobosea</taxon>
        <taxon>Tetramitia</taxon>
        <taxon>Eutetramitia</taxon>
        <taxon>Vahlkampfiidae</taxon>
        <taxon>Naegleria</taxon>
    </lineage>
</organism>
<dbReference type="FunFam" id="2.20.28.10:FF:000007">
    <property type="entry name" value="DNA helicase MCM8 isoform X1"/>
    <property type="match status" value="1"/>
</dbReference>
<dbReference type="PANTHER" id="PTHR11630">
    <property type="entry name" value="DNA REPLICATION LICENSING FACTOR MCM FAMILY MEMBER"/>
    <property type="match status" value="1"/>
</dbReference>
<dbReference type="InterPro" id="IPR056875">
    <property type="entry name" value="MCM8/REC_WHD"/>
</dbReference>
<dbReference type="GO" id="GO:0005524">
    <property type="term" value="F:ATP binding"/>
    <property type="evidence" value="ECO:0007669"/>
    <property type="project" value="UniProtKB-KW"/>
</dbReference>
<dbReference type="GO" id="GO:0042555">
    <property type="term" value="C:MCM complex"/>
    <property type="evidence" value="ECO:0007669"/>
    <property type="project" value="TreeGrafter"/>
</dbReference>
<dbReference type="Gene3D" id="2.20.28.10">
    <property type="match status" value="1"/>
</dbReference>
<feature type="compositionally biased region" description="Polar residues" evidence="15">
    <location>
        <begin position="780"/>
        <end position="794"/>
    </location>
</feature>
<evidence type="ECO:0000256" key="13">
    <source>
        <dbReference type="ARBA" id="ARBA00047995"/>
    </source>
</evidence>
<dbReference type="EC" id="3.6.4.12" evidence="3"/>
<evidence type="ECO:0000313" key="17">
    <source>
        <dbReference type="EMBL" id="KAG2392619.1"/>
    </source>
</evidence>
<dbReference type="Pfam" id="PF00493">
    <property type="entry name" value="MCM"/>
    <property type="match status" value="1"/>
</dbReference>
<feature type="region of interest" description="Disordered" evidence="15">
    <location>
        <begin position="765"/>
        <end position="794"/>
    </location>
</feature>
<evidence type="ECO:0000256" key="6">
    <source>
        <dbReference type="ARBA" id="ARBA00022801"/>
    </source>
</evidence>
<comment type="similarity">
    <text evidence="2 14">Belongs to the MCM family.</text>
</comment>
<evidence type="ECO:0000256" key="3">
    <source>
        <dbReference type="ARBA" id="ARBA00012551"/>
    </source>
</evidence>
<dbReference type="Pfam" id="PF25051">
    <property type="entry name" value="WHD_MCM8"/>
    <property type="match status" value="1"/>
</dbReference>
<evidence type="ECO:0000256" key="9">
    <source>
        <dbReference type="ARBA" id="ARBA00023125"/>
    </source>
</evidence>
<dbReference type="SMART" id="SM00382">
    <property type="entry name" value="AAA"/>
    <property type="match status" value="1"/>
</dbReference>
<dbReference type="AlphaFoldDB" id="A0AA88KRF6"/>
<dbReference type="InterPro" id="IPR012340">
    <property type="entry name" value="NA-bd_OB-fold"/>
</dbReference>
<keyword evidence="11" id="KW-0539">Nucleus</keyword>
<name>A0AA88KRF6_NAELO</name>
<dbReference type="GO" id="GO:0003697">
    <property type="term" value="F:single-stranded DNA binding"/>
    <property type="evidence" value="ECO:0007669"/>
    <property type="project" value="TreeGrafter"/>
</dbReference>
<feature type="domain" description="MCM C-terminal AAA(+) ATPase" evidence="16">
    <location>
        <begin position="331"/>
        <end position="538"/>
    </location>
</feature>
<dbReference type="GO" id="GO:0016787">
    <property type="term" value="F:hydrolase activity"/>
    <property type="evidence" value="ECO:0007669"/>
    <property type="project" value="UniProtKB-KW"/>
</dbReference>
<evidence type="ECO:0000259" key="16">
    <source>
        <dbReference type="PROSITE" id="PS50051"/>
    </source>
</evidence>
<proteinExistence type="inferred from homology"/>
<evidence type="ECO:0000313" key="18">
    <source>
        <dbReference type="Proteomes" id="UP000816034"/>
    </source>
</evidence>
<gene>
    <name evidence="17" type="ORF">C9374_011344</name>
</gene>
<evidence type="ECO:0000256" key="1">
    <source>
        <dbReference type="ARBA" id="ARBA00004123"/>
    </source>
</evidence>
<keyword evidence="18" id="KW-1185">Reference proteome</keyword>
<evidence type="ECO:0000256" key="8">
    <source>
        <dbReference type="ARBA" id="ARBA00022840"/>
    </source>
</evidence>
<dbReference type="InterPro" id="IPR001208">
    <property type="entry name" value="MCM_dom"/>
</dbReference>
<evidence type="ECO:0000256" key="7">
    <source>
        <dbReference type="ARBA" id="ARBA00022806"/>
    </source>
</evidence>
<dbReference type="RefSeq" id="XP_044554513.1">
    <property type="nucleotide sequence ID" value="XM_044686989.1"/>
</dbReference>
<dbReference type="InterPro" id="IPR041562">
    <property type="entry name" value="MCM_lid"/>
</dbReference>
<dbReference type="InterPro" id="IPR003593">
    <property type="entry name" value="AAA+_ATPase"/>
</dbReference>
<evidence type="ECO:0000256" key="5">
    <source>
        <dbReference type="ARBA" id="ARBA00022763"/>
    </source>
</evidence>
<dbReference type="InterPro" id="IPR033762">
    <property type="entry name" value="MCM_OB"/>
</dbReference>
<keyword evidence="10" id="KW-0234">DNA repair</keyword>
<comment type="caution">
    <text evidence="17">The sequence shown here is derived from an EMBL/GenBank/DDBJ whole genome shotgun (WGS) entry which is preliminary data.</text>
</comment>
<keyword evidence="9 14" id="KW-0238">DNA-binding</keyword>
<dbReference type="SUPFAM" id="SSF52540">
    <property type="entry name" value="P-loop containing nucleoside triphosphate hydrolases"/>
    <property type="match status" value="1"/>
</dbReference>
<keyword evidence="7" id="KW-0347">Helicase</keyword>
<reference evidence="17 18" key="1">
    <citation type="journal article" date="2018" name="BMC Genomics">
        <title>The genome of Naegleria lovaniensis, the basis for a comparative approach to unravel pathogenicity factors of the human pathogenic amoeba N. fowleri.</title>
        <authorList>
            <person name="Liechti N."/>
            <person name="Schurch N."/>
            <person name="Bruggmann R."/>
            <person name="Wittwer M."/>
        </authorList>
    </citation>
    <scope>NUCLEOTIDE SEQUENCE [LARGE SCALE GENOMIC DNA]</scope>
    <source>
        <strain evidence="17 18">ATCC 30569</strain>
    </source>
</reference>
<evidence type="ECO:0000256" key="14">
    <source>
        <dbReference type="RuleBase" id="RU004070"/>
    </source>
</evidence>
<comment type="subcellular location">
    <subcellularLocation>
        <location evidence="1">Nucleus</location>
    </subcellularLocation>
</comment>
<dbReference type="Proteomes" id="UP000816034">
    <property type="component" value="Unassembled WGS sequence"/>
</dbReference>
<dbReference type="GeneID" id="68103798"/>
<keyword evidence="4 14" id="KW-0547">Nucleotide-binding</keyword>
<evidence type="ECO:0000256" key="2">
    <source>
        <dbReference type="ARBA" id="ARBA00008010"/>
    </source>
</evidence>
<dbReference type="PROSITE" id="PS50051">
    <property type="entry name" value="MCM_2"/>
    <property type="match status" value="1"/>
</dbReference>